<evidence type="ECO:0000313" key="1">
    <source>
        <dbReference type="EMBL" id="CEH15243.1"/>
    </source>
</evidence>
<reference evidence="2" key="1">
    <citation type="submission" date="2014-09" db="EMBL/GenBank/DDBJ databases">
        <authorList>
            <person name="Sharma Rahul"/>
            <person name="Thines Marco"/>
        </authorList>
    </citation>
    <scope>NUCLEOTIDE SEQUENCE [LARGE SCALE GENOMIC DNA]</scope>
</reference>
<dbReference type="EMBL" id="CCYA01000260">
    <property type="protein sequence ID" value="CEH15243.1"/>
    <property type="molecule type" value="Genomic_DNA"/>
</dbReference>
<sequence length="99" mass="10680">MSCGAPGLSDLQCEARNRSMKSTPPNHAYVCAITYIPPFSPAPHCKQGCNHDCCPPPPMDNTTKDCCTVCDVLRLHAVLLCSDRASSTGWSSRPVNQES</sequence>
<dbReference type="AlphaFoldDB" id="A0A0P1BGX5"/>
<keyword evidence="2" id="KW-1185">Reference proteome</keyword>
<accession>A0A0P1BGX5</accession>
<evidence type="ECO:0000313" key="2">
    <source>
        <dbReference type="Proteomes" id="UP000054845"/>
    </source>
</evidence>
<proteinExistence type="predicted"/>
<dbReference type="Proteomes" id="UP000054845">
    <property type="component" value="Unassembled WGS sequence"/>
</dbReference>
<name>A0A0P1BGX5_9BASI</name>
<protein>
    <submittedName>
        <fullName evidence="1">Uncharacterized protein</fullName>
    </submittedName>
</protein>
<organism evidence="1 2">
    <name type="scientific">Ceraceosorus bombacis</name>
    <dbReference type="NCBI Taxonomy" id="401625"/>
    <lineage>
        <taxon>Eukaryota</taxon>
        <taxon>Fungi</taxon>
        <taxon>Dikarya</taxon>
        <taxon>Basidiomycota</taxon>
        <taxon>Ustilaginomycotina</taxon>
        <taxon>Exobasidiomycetes</taxon>
        <taxon>Ceraceosorales</taxon>
        <taxon>Ceraceosoraceae</taxon>
        <taxon>Ceraceosorus</taxon>
    </lineage>
</organism>